<dbReference type="Proteomes" id="UP001595823">
    <property type="component" value="Unassembled WGS sequence"/>
</dbReference>
<dbReference type="InterPro" id="IPR007348">
    <property type="entry name" value="CopC_dom"/>
</dbReference>
<feature type="signal peptide" evidence="7">
    <location>
        <begin position="1"/>
        <end position="27"/>
    </location>
</feature>
<feature type="compositionally biased region" description="Polar residues" evidence="5">
    <location>
        <begin position="79"/>
        <end position="88"/>
    </location>
</feature>
<dbReference type="PANTHER" id="PTHR34820">
    <property type="entry name" value="INNER MEMBRANE PROTEIN YEBZ"/>
    <property type="match status" value="1"/>
</dbReference>
<proteinExistence type="predicted"/>
<evidence type="ECO:0000256" key="3">
    <source>
        <dbReference type="ARBA" id="ARBA00022729"/>
    </source>
</evidence>
<evidence type="ECO:0000313" key="9">
    <source>
        <dbReference type="EMBL" id="MFC4333969.1"/>
    </source>
</evidence>
<reference evidence="10" key="1">
    <citation type="journal article" date="2019" name="Int. J. Syst. Evol. Microbiol.">
        <title>The Global Catalogue of Microorganisms (GCM) 10K type strain sequencing project: providing services to taxonomists for standard genome sequencing and annotation.</title>
        <authorList>
            <consortium name="The Broad Institute Genomics Platform"/>
            <consortium name="The Broad Institute Genome Sequencing Center for Infectious Disease"/>
            <person name="Wu L."/>
            <person name="Ma J."/>
        </authorList>
    </citation>
    <scope>NUCLEOTIDE SEQUENCE [LARGE SCALE GENOMIC DNA]</scope>
    <source>
        <strain evidence="10">IBRC-M 10908</strain>
    </source>
</reference>
<name>A0ABV8TTA1_9ACTN</name>
<feature type="region of interest" description="Disordered" evidence="5">
    <location>
        <begin position="52"/>
        <end position="89"/>
    </location>
</feature>
<keyword evidence="6" id="KW-0812">Transmembrane</keyword>
<organism evidence="9 10">
    <name type="scientific">Salininema proteolyticum</name>
    <dbReference type="NCBI Taxonomy" id="1607685"/>
    <lineage>
        <taxon>Bacteria</taxon>
        <taxon>Bacillati</taxon>
        <taxon>Actinomycetota</taxon>
        <taxon>Actinomycetes</taxon>
        <taxon>Glycomycetales</taxon>
        <taxon>Glycomycetaceae</taxon>
        <taxon>Salininema</taxon>
    </lineage>
</organism>
<sequence>MWKRIFAAALTGLVGTLGVSTAASAHAALLETSPEDGAALDAAPETVTFTFNEDLDPDNSQVGASGPDGDLDLAEPSVDGNTLTQPMTYTAPGEYTVSYRVLSEDGHNVSGTIAFEAESIPEALRADGGEDTEPTAEQSETAEGPDGEASPSEESASDSEGGNGMKNGLLALLGVVVVVAIVIAFVKIVGGRKNDGGGDSGSEDSP</sequence>
<dbReference type="Gene3D" id="2.60.40.1220">
    <property type="match status" value="1"/>
</dbReference>
<dbReference type="RefSeq" id="WP_380617706.1">
    <property type="nucleotide sequence ID" value="NZ_JBHSDK010000002.1"/>
</dbReference>
<feature type="compositionally biased region" description="Low complexity" evidence="5">
    <location>
        <begin position="147"/>
        <end position="160"/>
    </location>
</feature>
<evidence type="ECO:0000256" key="1">
    <source>
        <dbReference type="ARBA" id="ARBA00004196"/>
    </source>
</evidence>
<dbReference type="SUPFAM" id="SSF81296">
    <property type="entry name" value="E set domains"/>
    <property type="match status" value="1"/>
</dbReference>
<dbReference type="InterPro" id="IPR014755">
    <property type="entry name" value="Cu-Rt/internalin_Ig-like"/>
</dbReference>
<keyword evidence="6" id="KW-0472">Membrane</keyword>
<comment type="subcellular location">
    <subcellularLocation>
        <location evidence="1">Cell envelope</location>
    </subcellularLocation>
</comment>
<evidence type="ECO:0000313" key="10">
    <source>
        <dbReference type="Proteomes" id="UP001595823"/>
    </source>
</evidence>
<evidence type="ECO:0000256" key="7">
    <source>
        <dbReference type="SAM" id="SignalP"/>
    </source>
</evidence>
<feature type="region of interest" description="Disordered" evidence="5">
    <location>
        <begin position="126"/>
        <end position="162"/>
    </location>
</feature>
<dbReference type="PANTHER" id="PTHR34820:SF4">
    <property type="entry name" value="INNER MEMBRANE PROTEIN YEBZ"/>
    <property type="match status" value="1"/>
</dbReference>
<evidence type="ECO:0000256" key="2">
    <source>
        <dbReference type="ARBA" id="ARBA00022723"/>
    </source>
</evidence>
<feature type="domain" description="CopC" evidence="8">
    <location>
        <begin position="26"/>
        <end position="116"/>
    </location>
</feature>
<evidence type="ECO:0000256" key="6">
    <source>
        <dbReference type="SAM" id="Phobius"/>
    </source>
</evidence>
<keyword evidence="3 7" id="KW-0732">Signal</keyword>
<dbReference type="Pfam" id="PF04234">
    <property type="entry name" value="CopC"/>
    <property type="match status" value="1"/>
</dbReference>
<evidence type="ECO:0000256" key="5">
    <source>
        <dbReference type="SAM" id="MobiDB-lite"/>
    </source>
</evidence>
<feature type="transmembrane region" description="Helical" evidence="6">
    <location>
        <begin position="168"/>
        <end position="186"/>
    </location>
</feature>
<gene>
    <name evidence="9" type="ORF">ACFPET_02010</name>
</gene>
<accession>A0ABV8TTA1</accession>
<keyword evidence="10" id="KW-1185">Reference proteome</keyword>
<keyword evidence="4" id="KW-0186">Copper</keyword>
<protein>
    <submittedName>
        <fullName evidence="9">Copper resistance protein CopC</fullName>
    </submittedName>
</protein>
<feature type="chain" id="PRO_5047067520" evidence="7">
    <location>
        <begin position="28"/>
        <end position="206"/>
    </location>
</feature>
<evidence type="ECO:0000256" key="4">
    <source>
        <dbReference type="ARBA" id="ARBA00023008"/>
    </source>
</evidence>
<dbReference type="InterPro" id="IPR032694">
    <property type="entry name" value="CopC/D"/>
</dbReference>
<keyword evidence="6" id="KW-1133">Transmembrane helix</keyword>
<keyword evidence="2" id="KW-0479">Metal-binding</keyword>
<evidence type="ECO:0000259" key="8">
    <source>
        <dbReference type="Pfam" id="PF04234"/>
    </source>
</evidence>
<dbReference type="InterPro" id="IPR014756">
    <property type="entry name" value="Ig_E-set"/>
</dbReference>
<dbReference type="EMBL" id="JBHSDK010000002">
    <property type="protein sequence ID" value="MFC4333969.1"/>
    <property type="molecule type" value="Genomic_DNA"/>
</dbReference>
<comment type="caution">
    <text evidence="9">The sequence shown here is derived from an EMBL/GenBank/DDBJ whole genome shotgun (WGS) entry which is preliminary data.</text>
</comment>